<evidence type="ECO:0000256" key="7">
    <source>
        <dbReference type="ARBA" id="ARBA00022543"/>
    </source>
</evidence>
<dbReference type="PROSITE" id="PS51645">
    <property type="entry name" value="PHR_CRY_ALPHA_BETA"/>
    <property type="match status" value="1"/>
</dbReference>
<evidence type="ECO:0000256" key="11">
    <source>
        <dbReference type="ARBA" id="ARBA00022991"/>
    </source>
</evidence>
<dbReference type="Proteomes" id="UP000515158">
    <property type="component" value="Unplaced"/>
</dbReference>
<dbReference type="AlphaFoldDB" id="A0A6P8Z873"/>
<evidence type="ECO:0000256" key="2">
    <source>
        <dbReference type="ARBA" id="ARBA00004556"/>
    </source>
</evidence>
<dbReference type="PRINTS" id="PR00147">
    <property type="entry name" value="DNAPHOTLYASE"/>
</dbReference>
<evidence type="ECO:0000256" key="1">
    <source>
        <dbReference type="ARBA" id="ARBA00004123"/>
    </source>
</evidence>
<feature type="site" description="Electron transfer via tryptophanyl radical" evidence="18">
    <location>
        <position position="336"/>
    </location>
</feature>
<gene>
    <name evidence="21 22" type="primary">LOC117646351</name>
</gene>
<dbReference type="GO" id="GO:0032922">
    <property type="term" value="P:circadian regulation of gene expression"/>
    <property type="evidence" value="ECO:0007669"/>
    <property type="project" value="TreeGrafter"/>
</dbReference>
<evidence type="ECO:0000256" key="14">
    <source>
        <dbReference type="ARBA" id="ARBA00023163"/>
    </source>
</evidence>
<dbReference type="InterPro" id="IPR002081">
    <property type="entry name" value="Cryptochrome/DNA_photolyase_1"/>
</dbReference>
<dbReference type="Gene3D" id="1.25.40.80">
    <property type="match status" value="1"/>
</dbReference>
<name>A0A6P8Z873_THRPL</name>
<proteinExistence type="inferred from homology"/>
<dbReference type="KEGG" id="tpal:117646351"/>
<dbReference type="PANTHER" id="PTHR11455">
    <property type="entry name" value="CRYPTOCHROME"/>
    <property type="match status" value="1"/>
</dbReference>
<keyword evidence="7" id="KW-0600">Photoreceptor protein</keyword>
<evidence type="ECO:0000313" key="22">
    <source>
        <dbReference type="RefSeq" id="XP_034243122.1"/>
    </source>
</evidence>
<evidence type="ECO:0000256" key="10">
    <source>
        <dbReference type="ARBA" id="ARBA00022827"/>
    </source>
</evidence>
<dbReference type="GO" id="GO:0045892">
    <property type="term" value="P:negative regulation of DNA-templated transcription"/>
    <property type="evidence" value="ECO:0007669"/>
    <property type="project" value="TreeGrafter"/>
</dbReference>
<keyword evidence="9" id="KW-0547">Nucleotide-binding</keyword>
<evidence type="ECO:0000256" key="8">
    <source>
        <dbReference type="ARBA" id="ARBA00022630"/>
    </source>
</evidence>
<evidence type="ECO:0000256" key="13">
    <source>
        <dbReference type="ARBA" id="ARBA00023108"/>
    </source>
</evidence>
<feature type="binding site" evidence="17">
    <location>
        <begin position="404"/>
        <end position="406"/>
    </location>
    <ligand>
        <name>FAD</name>
        <dbReference type="ChEBI" id="CHEBI:57692"/>
    </ligand>
</feature>
<dbReference type="SUPFAM" id="SSF52425">
    <property type="entry name" value="Cryptochrome/photolyase, N-terminal domain"/>
    <property type="match status" value="1"/>
</dbReference>
<evidence type="ECO:0000256" key="5">
    <source>
        <dbReference type="ARBA" id="ARBA00022490"/>
    </source>
</evidence>
<feature type="binding site" evidence="17">
    <location>
        <begin position="305"/>
        <end position="312"/>
    </location>
    <ligand>
        <name>FAD</name>
        <dbReference type="ChEBI" id="CHEBI:57692"/>
    </ligand>
</feature>
<evidence type="ECO:0000256" key="9">
    <source>
        <dbReference type="ARBA" id="ARBA00022741"/>
    </source>
</evidence>
<keyword evidence="8 17" id="KW-0285">Flavoprotein</keyword>
<dbReference type="GeneID" id="117646351"/>
<keyword evidence="15" id="KW-0675">Receptor</keyword>
<dbReference type="RefSeq" id="XP_034243121.1">
    <property type="nucleotide sequence ID" value="XM_034387230.1"/>
</dbReference>
<keyword evidence="14" id="KW-0804">Transcription</keyword>
<evidence type="ECO:0000256" key="18">
    <source>
        <dbReference type="PIRSR" id="PIRSR602081-2"/>
    </source>
</evidence>
<organism evidence="22">
    <name type="scientific">Thrips palmi</name>
    <name type="common">Melon thrips</name>
    <dbReference type="NCBI Taxonomy" id="161013"/>
    <lineage>
        <taxon>Eukaryota</taxon>
        <taxon>Metazoa</taxon>
        <taxon>Ecdysozoa</taxon>
        <taxon>Arthropoda</taxon>
        <taxon>Hexapoda</taxon>
        <taxon>Insecta</taxon>
        <taxon>Pterygota</taxon>
        <taxon>Neoptera</taxon>
        <taxon>Paraneoptera</taxon>
        <taxon>Thysanoptera</taxon>
        <taxon>Terebrantia</taxon>
        <taxon>Thripoidea</taxon>
        <taxon>Thripidae</taxon>
        <taxon>Thrips</taxon>
    </lineage>
</organism>
<comment type="similarity">
    <text evidence="3">Belongs to the DNA photolyase class-1 family.</text>
</comment>
<dbReference type="GO" id="GO:0009881">
    <property type="term" value="F:photoreceptor activity"/>
    <property type="evidence" value="ECO:0007669"/>
    <property type="project" value="UniProtKB-KW"/>
</dbReference>
<comment type="cofactor">
    <cofactor evidence="17">
        <name>FAD</name>
        <dbReference type="ChEBI" id="CHEBI:57692"/>
    </cofactor>
    <text evidence="17">Binds 1 FAD per subunit.</text>
</comment>
<keyword evidence="10 17" id="KW-0274">FAD</keyword>
<keyword evidence="5" id="KW-0963">Cytoplasm</keyword>
<dbReference type="PANTHER" id="PTHR11455:SF17">
    <property type="entry name" value="CRYPTOCHROME-1"/>
    <property type="match status" value="1"/>
</dbReference>
<accession>A0A6P8Z873</accession>
<keyword evidence="11" id="KW-0157">Chromophore</keyword>
<dbReference type="CTD" id="42305"/>
<evidence type="ECO:0000256" key="12">
    <source>
        <dbReference type="ARBA" id="ARBA00023015"/>
    </source>
</evidence>
<evidence type="ECO:0000313" key="20">
    <source>
        <dbReference type="Proteomes" id="UP000515158"/>
    </source>
</evidence>
<evidence type="ECO:0000313" key="21">
    <source>
        <dbReference type="RefSeq" id="XP_034243121.1"/>
    </source>
</evidence>
<dbReference type="InterPro" id="IPR006050">
    <property type="entry name" value="DNA_photolyase_N"/>
</dbReference>
<evidence type="ECO:0000256" key="3">
    <source>
        <dbReference type="ARBA" id="ARBA00005862"/>
    </source>
</evidence>
<dbReference type="Gene3D" id="3.40.50.620">
    <property type="entry name" value="HUPs"/>
    <property type="match status" value="1"/>
</dbReference>
<sequence length="545" mass="63415">MALIEEISPKGSVLWFRRGLRLHDNPALLKALSVKQEFYPIFIFDGLSAGVTKDTSYNRVRFLLECLQDLDEQLQQRMGKLYFIRGDPKNVFEAIHKIKPLESVSFELDPEPIWASRDNKVKTCLENCGIKWTEEISHTLWDPHEIIETNGGIPPLTYEMFLHTVSIIGAPPRPVDDPDWTGVQFGKLPQHLGDDIEVFQSIPSPEKLGYFPPKVFSEKIIEWTGGEQKALLKMNERLKVEENAFLNGFYLPNQAKPDILGPPTSQSAALCFGCLSVRKFYWAIHDMYSRIYSGHSQSNQHITGQLIWREFFYTMCVQNQYYGEMERNPICLNISWKEDVQDEIQKWENGQTGYPFIDAVMRQMHQEGWVHHVARNAVACFLTRGDLWMNWEIGLRLFLRLLLDADWCLCAGNWMWVSSSAFEQLLDCSSCVCPVSYGRRLDPQGEYIRRYIPELRNFPQEYLYEPWKAPLDVQERAGCFIGREYPDRMVDHADASQKNRRMMRDLRLSLVDDTPHCCPSNVEEVRQFMWLPESCTDHLCETEKV</sequence>
<feature type="site" description="Electron transfer via tryptophanyl radical" evidence="18">
    <location>
        <position position="391"/>
    </location>
</feature>
<dbReference type="Pfam" id="PF00875">
    <property type="entry name" value="DNA_photolyase"/>
    <property type="match status" value="1"/>
</dbReference>
<keyword evidence="7" id="KW-0716">Sensory transduction</keyword>
<dbReference type="InterPro" id="IPR005101">
    <property type="entry name" value="Cryptochr/Photolyase_FAD-bd"/>
</dbReference>
<evidence type="ECO:0000256" key="6">
    <source>
        <dbReference type="ARBA" id="ARBA00022491"/>
    </source>
</evidence>
<dbReference type="RefSeq" id="XP_034243122.1">
    <property type="nucleotide sequence ID" value="XM_034387231.1"/>
</dbReference>
<dbReference type="GO" id="GO:0043153">
    <property type="term" value="P:entrainment of circadian clock by photoperiod"/>
    <property type="evidence" value="ECO:0007669"/>
    <property type="project" value="TreeGrafter"/>
</dbReference>
<feature type="site" description="Electron transfer via tryptophanyl radical" evidence="18">
    <location>
        <position position="414"/>
    </location>
</feature>
<evidence type="ECO:0000256" key="15">
    <source>
        <dbReference type="ARBA" id="ARBA00023170"/>
    </source>
</evidence>
<dbReference type="SUPFAM" id="SSF48173">
    <property type="entry name" value="Cryptochrome/photolyase FAD-binding domain"/>
    <property type="match status" value="1"/>
</dbReference>
<dbReference type="InterPro" id="IPR014729">
    <property type="entry name" value="Rossmann-like_a/b/a_fold"/>
</dbReference>
<keyword evidence="13" id="KW-0090">Biological rhythms</keyword>
<evidence type="ECO:0000259" key="19">
    <source>
        <dbReference type="PROSITE" id="PS51645"/>
    </source>
</evidence>
<dbReference type="InterPro" id="IPR036155">
    <property type="entry name" value="Crypto/Photolyase_N_sf"/>
</dbReference>
<dbReference type="Gene3D" id="1.10.579.10">
    <property type="entry name" value="DNA Cyclobutane Dipyrimidine Photolyase, subunit A, domain 3"/>
    <property type="match status" value="1"/>
</dbReference>
<protein>
    <recommendedName>
        <fullName evidence="4">Cryptochrome-1</fullName>
    </recommendedName>
</protein>
<dbReference type="GO" id="GO:0048471">
    <property type="term" value="C:perinuclear region of cytoplasm"/>
    <property type="evidence" value="ECO:0007669"/>
    <property type="project" value="UniProtKB-SubCell"/>
</dbReference>
<evidence type="ECO:0000256" key="16">
    <source>
        <dbReference type="ARBA" id="ARBA00023242"/>
    </source>
</evidence>
<feature type="binding site" evidence="17">
    <location>
        <position position="250"/>
    </location>
    <ligand>
        <name>FAD</name>
        <dbReference type="ChEBI" id="CHEBI:57692"/>
    </ligand>
</feature>
<dbReference type="GO" id="GO:0003677">
    <property type="term" value="F:DNA binding"/>
    <property type="evidence" value="ECO:0007669"/>
    <property type="project" value="TreeGrafter"/>
</dbReference>
<evidence type="ECO:0000256" key="17">
    <source>
        <dbReference type="PIRSR" id="PIRSR602081-1"/>
    </source>
</evidence>
<keyword evidence="16" id="KW-0539">Nucleus</keyword>
<keyword evidence="12" id="KW-0805">Transcription regulation</keyword>
<dbReference type="GO" id="GO:0005634">
    <property type="term" value="C:nucleus"/>
    <property type="evidence" value="ECO:0007669"/>
    <property type="project" value="UniProtKB-SubCell"/>
</dbReference>
<keyword evidence="20" id="KW-1185">Reference proteome</keyword>
<dbReference type="Pfam" id="PF03441">
    <property type="entry name" value="FAD_binding_7"/>
    <property type="match status" value="1"/>
</dbReference>
<dbReference type="GO" id="GO:0071949">
    <property type="term" value="F:FAD binding"/>
    <property type="evidence" value="ECO:0007669"/>
    <property type="project" value="TreeGrafter"/>
</dbReference>
<evidence type="ECO:0000256" key="4">
    <source>
        <dbReference type="ARBA" id="ARBA00021159"/>
    </source>
</evidence>
<feature type="domain" description="Photolyase/cryptochrome alpha/beta" evidence="19">
    <location>
        <begin position="10"/>
        <end position="140"/>
    </location>
</feature>
<dbReference type="InterPro" id="IPR036134">
    <property type="entry name" value="Crypto/Photolyase_FAD-like_sf"/>
</dbReference>
<dbReference type="OrthoDB" id="435881at2759"/>
<comment type="subcellular location">
    <subcellularLocation>
        <location evidence="2">Cytoplasm</location>
        <location evidence="2">Perinuclear region</location>
    </subcellularLocation>
    <subcellularLocation>
        <location evidence="1">Nucleus</location>
    </subcellularLocation>
</comment>
<reference evidence="21 22" key="1">
    <citation type="submission" date="2025-04" db="UniProtKB">
        <authorList>
            <consortium name="RefSeq"/>
        </authorList>
    </citation>
    <scope>IDENTIFICATION</scope>
    <source>
        <tissue evidence="21 22">Total insect</tissue>
    </source>
</reference>
<keyword evidence="6" id="KW-0678">Repressor</keyword>